<dbReference type="InterPro" id="IPR000551">
    <property type="entry name" value="MerR-type_HTH_dom"/>
</dbReference>
<feature type="domain" description="HTH merR-type" evidence="1">
    <location>
        <begin position="20"/>
        <end position="88"/>
    </location>
</feature>
<dbReference type="Gene3D" id="1.10.1660.10">
    <property type="match status" value="1"/>
</dbReference>
<keyword evidence="3" id="KW-1185">Reference proteome</keyword>
<dbReference type="SMART" id="SM00422">
    <property type="entry name" value="HTH_MERR"/>
    <property type="match status" value="1"/>
</dbReference>
<dbReference type="InterPro" id="IPR009061">
    <property type="entry name" value="DNA-bd_dom_put_sf"/>
</dbReference>
<evidence type="ECO:0000313" key="2">
    <source>
        <dbReference type="EMBL" id="GGU74800.1"/>
    </source>
</evidence>
<dbReference type="SUPFAM" id="SSF46955">
    <property type="entry name" value="Putative DNA-binding domain"/>
    <property type="match status" value="1"/>
</dbReference>
<evidence type="ECO:0000313" key="3">
    <source>
        <dbReference type="Proteomes" id="UP000654471"/>
    </source>
</evidence>
<dbReference type="Pfam" id="PF13411">
    <property type="entry name" value="MerR_1"/>
    <property type="match status" value="1"/>
</dbReference>
<comment type="caution">
    <text evidence="2">The sequence shown here is derived from an EMBL/GenBank/DDBJ whole genome shotgun (WGS) entry which is preliminary data.</text>
</comment>
<dbReference type="PROSITE" id="PS50937">
    <property type="entry name" value="HTH_MERR_2"/>
    <property type="match status" value="1"/>
</dbReference>
<organism evidence="2 3">
    <name type="scientific">Streptomyces albospinus</name>
    <dbReference type="NCBI Taxonomy" id="285515"/>
    <lineage>
        <taxon>Bacteria</taxon>
        <taxon>Bacillati</taxon>
        <taxon>Actinomycetota</taxon>
        <taxon>Actinomycetes</taxon>
        <taxon>Kitasatosporales</taxon>
        <taxon>Streptomycetaceae</taxon>
        <taxon>Streptomyces</taxon>
    </lineage>
</organism>
<sequence>MTRKTPSRATDKFDDDDYPAYTMGRAAEMIGTTPAFLRAVGEARLIAPLRSEGGHRRYSRYQLRIAARARELVDQCIPIEAACRIVLLEDELEESRRLNEELRRTAADPSRPPGP</sequence>
<reference evidence="3" key="1">
    <citation type="journal article" date="2019" name="Int. J. Syst. Evol. Microbiol.">
        <title>The Global Catalogue of Microorganisms (GCM) 10K type strain sequencing project: providing services to taxonomists for standard genome sequencing and annotation.</title>
        <authorList>
            <consortium name="The Broad Institute Genomics Platform"/>
            <consortium name="The Broad Institute Genome Sequencing Center for Infectious Disease"/>
            <person name="Wu L."/>
            <person name="Ma J."/>
        </authorList>
    </citation>
    <scope>NUCLEOTIDE SEQUENCE [LARGE SCALE GENOMIC DNA]</scope>
    <source>
        <strain evidence="3">JCM 3399</strain>
    </source>
</reference>
<accession>A0ABQ2VBH6</accession>
<gene>
    <name evidence="2" type="ORF">GCM10010211_45900</name>
</gene>
<name>A0ABQ2VBH6_9ACTN</name>
<dbReference type="RefSeq" id="WP_189302818.1">
    <property type="nucleotide sequence ID" value="NZ_BMRP01000016.1"/>
</dbReference>
<evidence type="ECO:0000259" key="1">
    <source>
        <dbReference type="PROSITE" id="PS50937"/>
    </source>
</evidence>
<proteinExistence type="predicted"/>
<dbReference type="Proteomes" id="UP000654471">
    <property type="component" value="Unassembled WGS sequence"/>
</dbReference>
<protein>
    <submittedName>
        <fullName evidence="2">MerR family transcriptional regulator</fullName>
    </submittedName>
</protein>
<dbReference type="EMBL" id="BMRP01000016">
    <property type="protein sequence ID" value="GGU74800.1"/>
    <property type="molecule type" value="Genomic_DNA"/>
</dbReference>